<dbReference type="SUPFAM" id="SSF54427">
    <property type="entry name" value="NTF2-like"/>
    <property type="match status" value="1"/>
</dbReference>
<proteinExistence type="predicted"/>
<comment type="caution">
    <text evidence="2">The sequence shown here is derived from an EMBL/GenBank/DDBJ whole genome shotgun (WGS) entry which is preliminary data.</text>
</comment>
<name>A0ABV0J6P1_9CYAN</name>
<protein>
    <submittedName>
        <fullName evidence="2">Nuclear transport factor 2 family protein</fullName>
    </submittedName>
</protein>
<keyword evidence="3" id="KW-1185">Reference proteome</keyword>
<dbReference type="Proteomes" id="UP001464891">
    <property type="component" value="Unassembled WGS sequence"/>
</dbReference>
<evidence type="ECO:0000313" key="3">
    <source>
        <dbReference type="Proteomes" id="UP001464891"/>
    </source>
</evidence>
<sequence length="128" mass="14464">MSDEQAVLAANQAFYRAFERKDMEAMQAVWSKGTGSLCIHPGRLALRGWDAIGSSWEKIFKNTSYLEIEVEIITTEVNSAIAYVVVLEKLFQVVGNQRVQAQSMATNIFECMAQKWYLVHHHGSPLAR</sequence>
<evidence type="ECO:0000259" key="1">
    <source>
        <dbReference type="Pfam" id="PF13474"/>
    </source>
</evidence>
<dbReference type="InterPro" id="IPR032710">
    <property type="entry name" value="NTF2-like_dom_sf"/>
</dbReference>
<accession>A0ABV0J6P1</accession>
<dbReference type="EMBL" id="JAMPKM010000004">
    <property type="protein sequence ID" value="MEP0817442.1"/>
    <property type="molecule type" value="Genomic_DNA"/>
</dbReference>
<reference evidence="2 3" key="1">
    <citation type="submission" date="2022-04" db="EMBL/GenBank/DDBJ databases">
        <title>Positive selection, recombination, and allopatry shape intraspecific diversity of widespread and dominant cyanobacteria.</title>
        <authorList>
            <person name="Wei J."/>
            <person name="Shu W."/>
            <person name="Hu C."/>
        </authorList>
    </citation>
    <scope>NUCLEOTIDE SEQUENCE [LARGE SCALE GENOMIC DNA]</scope>
    <source>
        <strain evidence="2 3">GB2-A4</strain>
    </source>
</reference>
<organism evidence="2 3">
    <name type="scientific">Trichocoleus desertorum GB2-A4</name>
    <dbReference type="NCBI Taxonomy" id="2933944"/>
    <lineage>
        <taxon>Bacteria</taxon>
        <taxon>Bacillati</taxon>
        <taxon>Cyanobacteriota</taxon>
        <taxon>Cyanophyceae</taxon>
        <taxon>Leptolyngbyales</taxon>
        <taxon>Trichocoleusaceae</taxon>
        <taxon>Trichocoleus</taxon>
    </lineage>
</organism>
<feature type="domain" description="SnoaL-like" evidence="1">
    <location>
        <begin position="7"/>
        <end position="126"/>
    </location>
</feature>
<dbReference type="InterPro" id="IPR037401">
    <property type="entry name" value="SnoaL-like"/>
</dbReference>
<evidence type="ECO:0000313" key="2">
    <source>
        <dbReference type="EMBL" id="MEP0817442.1"/>
    </source>
</evidence>
<dbReference type="PANTHER" id="PTHR34957:SF1">
    <property type="entry name" value="NUCLEAR TRANSPORT FACTOR 2 (NTF2) FAMILY PROTEIN"/>
    <property type="match status" value="1"/>
</dbReference>
<dbReference type="Gene3D" id="3.10.450.50">
    <property type="match status" value="1"/>
</dbReference>
<dbReference type="RefSeq" id="WP_190438566.1">
    <property type="nucleotide sequence ID" value="NZ_JAMPKM010000004.1"/>
</dbReference>
<dbReference type="Pfam" id="PF13474">
    <property type="entry name" value="SnoaL_3"/>
    <property type="match status" value="1"/>
</dbReference>
<dbReference type="PANTHER" id="PTHR34957">
    <property type="entry name" value="NUCLEAR TRANSPORT FACTOR 2 (NTF2) FAMILY PROTEIN"/>
    <property type="match status" value="1"/>
</dbReference>
<gene>
    <name evidence="2" type="ORF">NC998_10075</name>
</gene>